<dbReference type="Proteomes" id="UP001212997">
    <property type="component" value="Unassembled WGS sequence"/>
</dbReference>
<gene>
    <name evidence="2" type="ORF">NLI96_g8300</name>
</gene>
<protein>
    <submittedName>
        <fullName evidence="2">Uncharacterized protein</fullName>
    </submittedName>
</protein>
<organism evidence="2 3">
    <name type="scientific">Meripilus lineatus</name>
    <dbReference type="NCBI Taxonomy" id="2056292"/>
    <lineage>
        <taxon>Eukaryota</taxon>
        <taxon>Fungi</taxon>
        <taxon>Dikarya</taxon>
        <taxon>Basidiomycota</taxon>
        <taxon>Agaricomycotina</taxon>
        <taxon>Agaricomycetes</taxon>
        <taxon>Polyporales</taxon>
        <taxon>Meripilaceae</taxon>
        <taxon>Meripilus</taxon>
    </lineage>
</organism>
<reference evidence="2" key="1">
    <citation type="submission" date="2022-07" db="EMBL/GenBank/DDBJ databases">
        <title>Genome Sequence of Physisporinus lineatus.</title>
        <authorList>
            <person name="Buettner E."/>
        </authorList>
    </citation>
    <scope>NUCLEOTIDE SEQUENCE</scope>
    <source>
        <strain evidence="2">VT162</strain>
    </source>
</reference>
<comment type="caution">
    <text evidence="2">The sequence shown here is derived from an EMBL/GenBank/DDBJ whole genome shotgun (WGS) entry which is preliminary data.</text>
</comment>
<evidence type="ECO:0000313" key="3">
    <source>
        <dbReference type="Proteomes" id="UP001212997"/>
    </source>
</evidence>
<evidence type="ECO:0000313" key="2">
    <source>
        <dbReference type="EMBL" id="KAJ3480498.1"/>
    </source>
</evidence>
<feature type="region of interest" description="Disordered" evidence="1">
    <location>
        <begin position="90"/>
        <end position="135"/>
    </location>
</feature>
<dbReference type="EMBL" id="JANAWD010000371">
    <property type="protein sequence ID" value="KAJ3480498.1"/>
    <property type="molecule type" value="Genomic_DNA"/>
</dbReference>
<proteinExistence type="predicted"/>
<dbReference type="AlphaFoldDB" id="A0AAD5YE33"/>
<feature type="compositionally biased region" description="Polar residues" evidence="1">
    <location>
        <begin position="96"/>
        <end position="110"/>
    </location>
</feature>
<sequence length="135" mass="14972">MTVDAPKQGGRPTAPIILANFREAGRKENKSRRKYYQCKHCFPDVDSTGETMEHRDNALLQHLAEKCPEASSEIKSAARRAMMEKKGISLIDAPTDGSSSKSVITPGAQTSKKRKGNDLNQFFDHPLSPSHQFKS</sequence>
<evidence type="ECO:0000256" key="1">
    <source>
        <dbReference type="SAM" id="MobiDB-lite"/>
    </source>
</evidence>
<accession>A0AAD5YE33</accession>
<keyword evidence="3" id="KW-1185">Reference proteome</keyword>
<name>A0AAD5YE33_9APHY</name>